<evidence type="ECO:0000313" key="3">
    <source>
        <dbReference type="EMBL" id="KIH64018.1"/>
    </source>
</evidence>
<proteinExistence type="predicted"/>
<reference evidence="3 4" key="1">
    <citation type="submission" date="2013-12" db="EMBL/GenBank/DDBJ databases">
        <title>Draft genome of the parsitic nematode Ancylostoma duodenale.</title>
        <authorList>
            <person name="Mitreva M."/>
        </authorList>
    </citation>
    <scope>NUCLEOTIDE SEQUENCE [LARGE SCALE GENOMIC DNA]</scope>
    <source>
        <strain evidence="3 4">Zhejiang</strain>
    </source>
</reference>
<feature type="chain" id="PRO_5002164020" description="Secreted protein" evidence="2">
    <location>
        <begin position="22"/>
        <end position="109"/>
    </location>
</feature>
<feature type="compositionally biased region" description="Basic and acidic residues" evidence="1">
    <location>
        <begin position="59"/>
        <end position="69"/>
    </location>
</feature>
<evidence type="ECO:0000256" key="2">
    <source>
        <dbReference type="SAM" id="SignalP"/>
    </source>
</evidence>
<evidence type="ECO:0000313" key="4">
    <source>
        <dbReference type="Proteomes" id="UP000054047"/>
    </source>
</evidence>
<feature type="region of interest" description="Disordered" evidence="1">
    <location>
        <begin position="59"/>
        <end position="88"/>
    </location>
</feature>
<organism evidence="3 4">
    <name type="scientific">Ancylostoma duodenale</name>
    <dbReference type="NCBI Taxonomy" id="51022"/>
    <lineage>
        <taxon>Eukaryota</taxon>
        <taxon>Metazoa</taxon>
        <taxon>Ecdysozoa</taxon>
        <taxon>Nematoda</taxon>
        <taxon>Chromadorea</taxon>
        <taxon>Rhabditida</taxon>
        <taxon>Rhabditina</taxon>
        <taxon>Rhabditomorpha</taxon>
        <taxon>Strongyloidea</taxon>
        <taxon>Ancylostomatidae</taxon>
        <taxon>Ancylostomatinae</taxon>
        <taxon>Ancylostoma</taxon>
    </lineage>
</organism>
<keyword evidence="2" id="KW-0732">Signal</keyword>
<gene>
    <name evidence="3" type="ORF">ANCDUO_05671</name>
</gene>
<keyword evidence="4" id="KW-1185">Reference proteome</keyword>
<dbReference type="OrthoDB" id="10501209at2759"/>
<evidence type="ECO:0000256" key="1">
    <source>
        <dbReference type="SAM" id="MobiDB-lite"/>
    </source>
</evidence>
<name>A0A0C2D3J3_9BILA</name>
<feature type="compositionally biased region" description="Basic and acidic residues" evidence="1">
    <location>
        <begin position="76"/>
        <end position="88"/>
    </location>
</feature>
<dbReference type="Proteomes" id="UP000054047">
    <property type="component" value="Unassembled WGS sequence"/>
</dbReference>
<feature type="signal peptide" evidence="2">
    <location>
        <begin position="1"/>
        <end position="21"/>
    </location>
</feature>
<dbReference type="AlphaFoldDB" id="A0A0C2D3J3"/>
<accession>A0A0C2D3J3</accession>
<sequence length="109" mass="12339">MLHGLLFLPVLLMILIPEKRERKIGNKVHDKPKAVFTCESQMDLRNEPPMCKEQLPVDAREKKEEHEVVDAAGAVEEPRKEAPSDEEVVKATVDRLTGKVLTPDDRSPM</sequence>
<evidence type="ECO:0008006" key="5">
    <source>
        <dbReference type="Google" id="ProtNLM"/>
    </source>
</evidence>
<dbReference type="EMBL" id="KN728293">
    <property type="protein sequence ID" value="KIH64018.1"/>
    <property type="molecule type" value="Genomic_DNA"/>
</dbReference>
<protein>
    <recommendedName>
        <fullName evidence="5">Secreted protein</fullName>
    </recommendedName>
</protein>